<comment type="caution">
    <text evidence="2">The sequence shown here is derived from an EMBL/GenBank/DDBJ whole genome shotgun (WGS) entry which is preliminary data.</text>
</comment>
<feature type="signal peptide" evidence="1">
    <location>
        <begin position="1"/>
        <end position="21"/>
    </location>
</feature>
<reference evidence="2 3" key="1">
    <citation type="submission" date="2017-10" db="EMBL/GenBank/DDBJ databases">
        <title>Bifidobacterium genomics.</title>
        <authorList>
            <person name="Lugli G.A."/>
            <person name="Milani C."/>
            <person name="Mancabelli L."/>
        </authorList>
    </citation>
    <scope>NUCLEOTIDE SEQUENCE [LARGE SCALE GENOMIC DNA]</scope>
    <source>
        <strain evidence="2 3">1520B</strain>
    </source>
</reference>
<evidence type="ECO:0000256" key="1">
    <source>
        <dbReference type="SAM" id="SignalP"/>
    </source>
</evidence>
<gene>
    <name evidence="2" type="ORF">CQR50_0645</name>
</gene>
<evidence type="ECO:0000313" key="3">
    <source>
        <dbReference type="Proteomes" id="UP000233762"/>
    </source>
</evidence>
<keyword evidence="1" id="KW-0732">Signal</keyword>
<name>A0A2N3R7Q8_9BIFI</name>
<dbReference type="AlphaFoldDB" id="A0A2N3R7Q8"/>
<dbReference type="EMBL" id="PCHH01000001">
    <property type="protein sequence ID" value="PKV05390.1"/>
    <property type="molecule type" value="Genomic_DNA"/>
</dbReference>
<feature type="chain" id="PRO_5038574312" evidence="1">
    <location>
        <begin position="22"/>
        <end position="182"/>
    </location>
</feature>
<evidence type="ECO:0000313" key="2">
    <source>
        <dbReference type="EMBL" id="PKV05390.1"/>
    </source>
</evidence>
<accession>A0A2N3R7Q8</accession>
<sequence>MNIASFAISILSALISLATFARTAWRDHVREVHYQANAVSTWMTGTHVDDPTLCDRKPMEEVILCNRSDQPVYDVVLSTGVQESNSPFRQHVNSKVTDLAAITCTVVGVLPPGVFRSVVIAPSLGMSKRFQSIISFRDTAGNAWIRDANGKLHSLSNNTSTFEAMGCPLPPPYVVPITAVTL</sequence>
<proteinExistence type="predicted"/>
<dbReference type="Proteomes" id="UP000233762">
    <property type="component" value="Unassembled WGS sequence"/>
</dbReference>
<organism evidence="2 3">
    <name type="scientific">Bifidobacterium pseudolongum subsp. globosum</name>
    <dbReference type="NCBI Taxonomy" id="1690"/>
    <lineage>
        <taxon>Bacteria</taxon>
        <taxon>Bacillati</taxon>
        <taxon>Actinomycetota</taxon>
        <taxon>Actinomycetes</taxon>
        <taxon>Bifidobacteriales</taxon>
        <taxon>Bifidobacteriaceae</taxon>
        <taxon>Bifidobacterium</taxon>
    </lineage>
</organism>
<protein>
    <submittedName>
        <fullName evidence="2">Uncharacterized protein</fullName>
    </submittedName>
</protein>